<name>A0A0J0XZP4_9TREE</name>
<reference evidence="1 2" key="1">
    <citation type="submission" date="2015-03" db="EMBL/GenBank/DDBJ databases">
        <title>Genomics and transcriptomics of the oil-accumulating basidiomycete yeast T. oleaginosus allow insights into substrate utilization and the diverse evolutionary trajectories of mating systems in fungi.</title>
        <authorList>
            <consortium name="DOE Joint Genome Institute"/>
            <person name="Kourist R."/>
            <person name="Kracht O."/>
            <person name="Bracharz F."/>
            <person name="Lipzen A."/>
            <person name="Nolan M."/>
            <person name="Ohm R."/>
            <person name="Grigoriev I."/>
            <person name="Sun S."/>
            <person name="Heitman J."/>
            <person name="Bruck T."/>
            <person name="Nowrousian M."/>
        </authorList>
    </citation>
    <scope>NUCLEOTIDE SEQUENCE [LARGE SCALE GENOMIC DNA]</scope>
    <source>
        <strain evidence="1 2">IBC0246</strain>
    </source>
</reference>
<dbReference type="AlphaFoldDB" id="A0A0J0XZP4"/>
<accession>A0A0J0XZP4</accession>
<evidence type="ECO:0008006" key="3">
    <source>
        <dbReference type="Google" id="ProtNLM"/>
    </source>
</evidence>
<organism evidence="1 2">
    <name type="scientific">Cutaneotrichosporon oleaginosum</name>
    <dbReference type="NCBI Taxonomy" id="879819"/>
    <lineage>
        <taxon>Eukaryota</taxon>
        <taxon>Fungi</taxon>
        <taxon>Dikarya</taxon>
        <taxon>Basidiomycota</taxon>
        <taxon>Agaricomycotina</taxon>
        <taxon>Tremellomycetes</taxon>
        <taxon>Trichosporonales</taxon>
        <taxon>Trichosporonaceae</taxon>
        <taxon>Cutaneotrichosporon</taxon>
    </lineage>
</organism>
<dbReference type="OrthoDB" id="2574774at2759"/>
<evidence type="ECO:0000313" key="2">
    <source>
        <dbReference type="Proteomes" id="UP000053611"/>
    </source>
</evidence>
<proteinExistence type="predicted"/>
<keyword evidence="2" id="KW-1185">Reference proteome</keyword>
<evidence type="ECO:0000313" key="1">
    <source>
        <dbReference type="EMBL" id="KLT46508.1"/>
    </source>
</evidence>
<protein>
    <recommendedName>
        <fullName evidence="3">BTB domain-containing protein</fullName>
    </recommendedName>
</protein>
<gene>
    <name evidence="1" type="ORF">CC85DRAFT_4391</name>
</gene>
<dbReference type="EMBL" id="KQ087177">
    <property type="protein sequence ID" value="KLT46508.1"/>
    <property type="molecule type" value="Genomic_DNA"/>
</dbReference>
<dbReference type="Proteomes" id="UP000053611">
    <property type="component" value="Unassembled WGS sequence"/>
</dbReference>
<sequence>MDLKAEDRSDRRLSTARYSRDSSVWTEGDFEVITSDRVRYLVPSYHLFGSSKLFRDAQNFESPPSWPVKYSVTLPDPEFETAAVFDLFLDLITNVPLSGLLMHIRTLSFPDWLCVCGLFKLLHKWEVARPFHKLLRHNIDTELRDPDMALEYFAIGAIADDADICRAVLQHHAANLASFNPAYFPYYMWKACPPTYLGALVRVWADAGGNENYCHKVVSRFNLHLTDFAFSEAQLALRASNSGRGFAGNG</sequence>